<sequence length="39" mass="4686">MRWKNGSKNLSRSQAVKRVWRVSHDDGIESLYHLQRESM</sequence>
<evidence type="ECO:0000313" key="1">
    <source>
        <dbReference type="EMBL" id="TWU23478.1"/>
    </source>
</evidence>
<gene>
    <name evidence="1" type="ORF">Pla52o_30150</name>
</gene>
<reference evidence="1 2" key="1">
    <citation type="submission" date="2019-02" db="EMBL/GenBank/DDBJ databases">
        <title>Deep-cultivation of Planctomycetes and their phenomic and genomic characterization uncovers novel biology.</title>
        <authorList>
            <person name="Wiegand S."/>
            <person name="Jogler M."/>
            <person name="Boedeker C."/>
            <person name="Pinto D."/>
            <person name="Vollmers J."/>
            <person name="Rivas-Marin E."/>
            <person name="Kohn T."/>
            <person name="Peeters S.H."/>
            <person name="Heuer A."/>
            <person name="Rast P."/>
            <person name="Oberbeckmann S."/>
            <person name="Bunk B."/>
            <person name="Jeske O."/>
            <person name="Meyerdierks A."/>
            <person name="Storesund J.E."/>
            <person name="Kallscheuer N."/>
            <person name="Luecker S."/>
            <person name="Lage O.M."/>
            <person name="Pohl T."/>
            <person name="Merkel B.J."/>
            <person name="Hornburger P."/>
            <person name="Mueller R.-W."/>
            <person name="Bruemmer F."/>
            <person name="Labrenz M."/>
            <person name="Spormann A.M."/>
            <person name="Op Den Camp H."/>
            <person name="Overmann J."/>
            <person name="Amann R."/>
            <person name="Jetten M.S.M."/>
            <person name="Mascher T."/>
            <person name="Medema M.H."/>
            <person name="Devos D.P."/>
            <person name="Kaster A.-K."/>
            <person name="Ovreas L."/>
            <person name="Rohde M."/>
            <person name="Galperin M.Y."/>
            <person name="Jogler C."/>
        </authorList>
    </citation>
    <scope>NUCLEOTIDE SEQUENCE [LARGE SCALE GENOMIC DNA]</scope>
    <source>
        <strain evidence="1 2">Pla52o</strain>
    </source>
</reference>
<dbReference type="AlphaFoldDB" id="A0A5C6CGN2"/>
<protein>
    <submittedName>
        <fullName evidence="1">Uncharacterized protein</fullName>
    </submittedName>
</protein>
<comment type="caution">
    <text evidence="1">The sequence shown here is derived from an EMBL/GenBank/DDBJ whole genome shotgun (WGS) entry which is preliminary data.</text>
</comment>
<proteinExistence type="predicted"/>
<keyword evidence="2" id="KW-1185">Reference proteome</keyword>
<evidence type="ECO:0000313" key="2">
    <source>
        <dbReference type="Proteomes" id="UP000316304"/>
    </source>
</evidence>
<accession>A0A5C6CGN2</accession>
<dbReference type="Proteomes" id="UP000316304">
    <property type="component" value="Unassembled WGS sequence"/>
</dbReference>
<organism evidence="1 2">
    <name type="scientific">Novipirellula galeiformis</name>
    <dbReference type="NCBI Taxonomy" id="2528004"/>
    <lineage>
        <taxon>Bacteria</taxon>
        <taxon>Pseudomonadati</taxon>
        <taxon>Planctomycetota</taxon>
        <taxon>Planctomycetia</taxon>
        <taxon>Pirellulales</taxon>
        <taxon>Pirellulaceae</taxon>
        <taxon>Novipirellula</taxon>
    </lineage>
</organism>
<name>A0A5C6CGN2_9BACT</name>
<dbReference type="EMBL" id="SJPT01000004">
    <property type="protein sequence ID" value="TWU23478.1"/>
    <property type="molecule type" value="Genomic_DNA"/>
</dbReference>